<feature type="transmembrane region" description="Helical" evidence="1">
    <location>
        <begin position="100"/>
        <end position="118"/>
    </location>
</feature>
<sequence length="146" mass="16388">MGDIAARFGVQPLDVESGKVSKMFPEGAQVRLRKGRPVLVVGDAFDNHLRAEQDYILTGVALIMPHVMRRRLLFAWAVALPLALSLAFIGGGVLASGIPAWLTFSVSLVVYWICYYAAHMARYRRFNYRVDRSRKRPSGISQSRFC</sequence>
<dbReference type="Proteomes" id="UP000316331">
    <property type="component" value="Unassembled WGS sequence"/>
</dbReference>
<dbReference type="AlphaFoldDB" id="A0A543FHB6"/>
<feature type="transmembrane region" description="Helical" evidence="1">
    <location>
        <begin position="72"/>
        <end position="94"/>
    </location>
</feature>
<keyword evidence="1" id="KW-0812">Transmembrane</keyword>
<keyword evidence="1" id="KW-0472">Membrane</keyword>
<keyword evidence="1" id="KW-1133">Transmembrane helix</keyword>
<gene>
    <name evidence="2" type="ORF">FB390_4982</name>
</gene>
<evidence type="ECO:0000313" key="3">
    <source>
        <dbReference type="Proteomes" id="UP000316331"/>
    </source>
</evidence>
<reference evidence="2 3" key="1">
    <citation type="submission" date="2019-06" db="EMBL/GenBank/DDBJ databases">
        <title>Sequencing the genomes of 1000 actinobacteria strains.</title>
        <authorList>
            <person name="Klenk H.-P."/>
        </authorList>
    </citation>
    <scope>NUCLEOTIDE SEQUENCE [LARGE SCALE GENOMIC DNA]</scope>
    <source>
        <strain evidence="2 3">DSM 103495</strain>
    </source>
</reference>
<organism evidence="2 3">
    <name type="scientific">Nocardia bhagyanarayanae</name>
    <dbReference type="NCBI Taxonomy" id="1215925"/>
    <lineage>
        <taxon>Bacteria</taxon>
        <taxon>Bacillati</taxon>
        <taxon>Actinomycetota</taxon>
        <taxon>Actinomycetes</taxon>
        <taxon>Mycobacteriales</taxon>
        <taxon>Nocardiaceae</taxon>
        <taxon>Nocardia</taxon>
    </lineage>
</organism>
<name>A0A543FHB6_9NOCA</name>
<keyword evidence="3" id="KW-1185">Reference proteome</keyword>
<evidence type="ECO:0000256" key="1">
    <source>
        <dbReference type="SAM" id="Phobius"/>
    </source>
</evidence>
<proteinExistence type="predicted"/>
<dbReference type="EMBL" id="VFPG01000001">
    <property type="protein sequence ID" value="TQM33260.1"/>
    <property type="molecule type" value="Genomic_DNA"/>
</dbReference>
<evidence type="ECO:0000313" key="2">
    <source>
        <dbReference type="EMBL" id="TQM33260.1"/>
    </source>
</evidence>
<accession>A0A543FHB6</accession>
<comment type="caution">
    <text evidence="2">The sequence shown here is derived from an EMBL/GenBank/DDBJ whole genome shotgun (WGS) entry which is preliminary data.</text>
</comment>
<protein>
    <submittedName>
        <fullName evidence="2">Uncharacterized protein</fullName>
    </submittedName>
</protein>